<keyword evidence="1" id="KW-0472">Membrane</keyword>
<organism evidence="2">
    <name type="scientific">Bombus sibiricus</name>
    <dbReference type="NCBI Taxonomy" id="421273"/>
    <lineage>
        <taxon>Eukaryota</taxon>
        <taxon>Metazoa</taxon>
        <taxon>Ecdysozoa</taxon>
        <taxon>Arthropoda</taxon>
        <taxon>Hexapoda</taxon>
        <taxon>Insecta</taxon>
        <taxon>Pterygota</taxon>
        <taxon>Neoptera</taxon>
        <taxon>Endopterygota</taxon>
        <taxon>Hymenoptera</taxon>
        <taxon>Apocrita</taxon>
        <taxon>Aculeata</taxon>
        <taxon>Apoidea</taxon>
        <taxon>Anthophila</taxon>
        <taxon>Apidae</taxon>
        <taxon>Bombus</taxon>
        <taxon>Sibiricobombus</taxon>
    </lineage>
</organism>
<keyword evidence="2" id="KW-0496">Mitochondrion</keyword>
<keyword evidence="1" id="KW-1133">Transmembrane helix</keyword>
<evidence type="ECO:0000256" key="1">
    <source>
        <dbReference type="SAM" id="Phobius"/>
    </source>
</evidence>
<feature type="transmembrane region" description="Helical" evidence="1">
    <location>
        <begin position="32"/>
        <end position="52"/>
    </location>
</feature>
<proteinExistence type="predicted"/>
<evidence type="ECO:0000313" key="2">
    <source>
        <dbReference type="EMBL" id="QBP33712.1"/>
    </source>
</evidence>
<name>A0A482JM01_9HYME</name>
<dbReference type="EMBL" id="MH998258">
    <property type="protein sequence ID" value="QBP33712.1"/>
    <property type="molecule type" value="Genomic_DNA"/>
</dbReference>
<feature type="transmembrane region" description="Helical" evidence="1">
    <location>
        <begin position="58"/>
        <end position="79"/>
    </location>
</feature>
<sequence length="96" mass="11487">MFKFNIKFITNFLIFNLILMMLIVLLNYNIYFLNFLIGMEYLIVMVLFHMILIDFNSWIYLMYLIYSVCEGVLGLSLLVSMSYEYGHQKISVINLM</sequence>
<geneLocation type="mitochondrion" evidence="2"/>
<protein>
    <submittedName>
        <fullName evidence="2">NADH dehydrogenase subunit 4L</fullName>
    </submittedName>
</protein>
<keyword evidence="1" id="KW-0812">Transmembrane</keyword>
<reference evidence="2" key="1">
    <citation type="journal article" date="2019" name="Mitochondrial DNA Part B Resour">
        <title>Nearly complete mitochondrial genomes of four bumblebee species (Hymenoptera: Apidae: Bombus).</title>
        <authorList>
            <person name="Zhao F."/>
            <person name="Yan J."/>
            <person name="Jiang K."/>
            <person name="Huang Z."/>
            <person name="Lin G."/>
        </authorList>
    </citation>
    <scope>NUCLEOTIDE SEQUENCE</scope>
</reference>
<dbReference type="AlphaFoldDB" id="A0A482JM01"/>
<feature type="transmembrane region" description="Helical" evidence="1">
    <location>
        <begin position="6"/>
        <end position="25"/>
    </location>
</feature>
<gene>
    <name evidence="2" type="primary">nad4l</name>
</gene>
<dbReference type="Gene3D" id="1.10.287.3510">
    <property type="match status" value="1"/>
</dbReference>
<accession>A0A482JM01</accession>